<dbReference type="PROSITE" id="PS51257">
    <property type="entry name" value="PROKAR_LIPOPROTEIN"/>
    <property type="match status" value="1"/>
</dbReference>
<keyword evidence="5" id="KW-0998">Cell outer membrane</keyword>
<keyword evidence="9" id="KW-1185">Reference proteome</keyword>
<feature type="domain" description="SusD-like N-terminal" evidence="7">
    <location>
        <begin position="69"/>
        <end position="232"/>
    </location>
</feature>
<dbReference type="InterPro" id="IPR012944">
    <property type="entry name" value="SusD_RagB_dom"/>
</dbReference>
<sequence>MKKKRTLNAVVACVAGLLLLGGCNLDRAPLDYMRYEQSYLTLEDATKWDNGVYSTLRGKFGGGYVLPQEVQADMLNAHASFGGLYGSFHKWDVKSEDEVIKQVYHSYYAALVDVNVVIESAPKLNVNPQDKHKIDVYLGNAYLARAFYHFSLAMRWGMPYKEETAEQDLSIPLRTTPFSVDKEGRASNRAAYKLILDDLEKAEKLLASVPCAEGSDELTSDVAIALRARVYLYMNKMPEALIEAKKLIDNGKYPLIAPITGEHKDAEGENNPFIQMWHHDSGKEQIWQPFVDKQNEVATTINLYGADLETWKYWQSKDPEKKMDFNKPSYLPSGTVVYDLFTDRDRRVPAYFEWVYSTVTDKNAPEQLCVISKFKGNPKYRTLDNPQWGGYVPNGICSPKPFRIAEQYLIAAEAAFKTQDQENAKKFLNELRASRGLAEVTESGDQLWKEIMDERSRELAFEGFRLWDLSRWGLPIKQRERQGLRDKHRVPSSFFADGFDLGEGIEPHHKKFIWGFPKDEVNQINKLVKQNEGWE</sequence>
<keyword evidence="3" id="KW-0732">Signal</keyword>
<evidence type="ECO:0000313" key="8">
    <source>
        <dbReference type="EMBL" id="TFH95195.1"/>
    </source>
</evidence>
<evidence type="ECO:0000256" key="3">
    <source>
        <dbReference type="ARBA" id="ARBA00022729"/>
    </source>
</evidence>
<accession>A0A4Y8WPS2</accession>
<comment type="caution">
    <text evidence="8">The sequence shown here is derived from an EMBL/GenBank/DDBJ whole genome shotgun (WGS) entry which is preliminary data.</text>
</comment>
<dbReference type="RefSeq" id="WP_018357798.1">
    <property type="nucleotide sequence ID" value="NZ_CP197400.1"/>
</dbReference>
<feature type="domain" description="RagB/SusD" evidence="6">
    <location>
        <begin position="366"/>
        <end position="534"/>
    </location>
</feature>
<dbReference type="STRING" id="1122973.GCA_000379925_00533"/>
<evidence type="ECO:0000256" key="1">
    <source>
        <dbReference type="ARBA" id="ARBA00004442"/>
    </source>
</evidence>
<proteinExistence type="inferred from homology"/>
<gene>
    <name evidence="8" type="ORF">E4P47_05055</name>
</gene>
<dbReference type="Pfam" id="PF14322">
    <property type="entry name" value="SusD-like_3"/>
    <property type="match status" value="1"/>
</dbReference>
<comment type="similarity">
    <text evidence="2">Belongs to the SusD family.</text>
</comment>
<evidence type="ECO:0000256" key="4">
    <source>
        <dbReference type="ARBA" id="ARBA00023136"/>
    </source>
</evidence>
<protein>
    <submittedName>
        <fullName evidence="8">RagB/SusD family nutrient uptake outer membrane protein</fullName>
    </submittedName>
</protein>
<dbReference type="InterPro" id="IPR011990">
    <property type="entry name" value="TPR-like_helical_dom_sf"/>
</dbReference>
<keyword evidence="4" id="KW-0472">Membrane</keyword>
<dbReference type="Gene3D" id="1.25.40.390">
    <property type="match status" value="1"/>
</dbReference>
<evidence type="ECO:0000259" key="7">
    <source>
        <dbReference type="Pfam" id="PF14322"/>
    </source>
</evidence>
<evidence type="ECO:0000313" key="9">
    <source>
        <dbReference type="Proteomes" id="UP000297225"/>
    </source>
</evidence>
<comment type="subcellular location">
    <subcellularLocation>
        <location evidence="1">Cell outer membrane</location>
    </subcellularLocation>
</comment>
<name>A0A4Y8WPS2_9PORP</name>
<evidence type="ECO:0000259" key="6">
    <source>
        <dbReference type="Pfam" id="PF07980"/>
    </source>
</evidence>
<evidence type="ECO:0000256" key="5">
    <source>
        <dbReference type="ARBA" id="ARBA00023237"/>
    </source>
</evidence>
<dbReference type="GO" id="GO:0009279">
    <property type="term" value="C:cell outer membrane"/>
    <property type="evidence" value="ECO:0007669"/>
    <property type="project" value="UniProtKB-SubCell"/>
</dbReference>
<dbReference type="Proteomes" id="UP000297225">
    <property type="component" value="Unassembled WGS sequence"/>
</dbReference>
<reference evidence="8 9" key="1">
    <citation type="submission" date="2019-03" db="EMBL/GenBank/DDBJ databases">
        <title>Porphyromonas levii Isolated from the Uterus of Dairy Cows.</title>
        <authorList>
            <person name="Francis A.M."/>
        </authorList>
    </citation>
    <scope>NUCLEOTIDE SEQUENCE [LARGE SCALE GENOMIC DNA]</scope>
    <source>
        <strain evidence="8 9">AF5678</strain>
    </source>
</reference>
<dbReference type="EMBL" id="SPNC01000061">
    <property type="protein sequence ID" value="TFH95195.1"/>
    <property type="molecule type" value="Genomic_DNA"/>
</dbReference>
<dbReference type="SUPFAM" id="SSF48452">
    <property type="entry name" value="TPR-like"/>
    <property type="match status" value="1"/>
</dbReference>
<evidence type="ECO:0000256" key="2">
    <source>
        <dbReference type="ARBA" id="ARBA00006275"/>
    </source>
</evidence>
<organism evidence="8 9">
    <name type="scientific">Porphyromonas levii</name>
    <dbReference type="NCBI Taxonomy" id="28114"/>
    <lineage>
        <taxon>Bacteria</taxon>
        <taxon>Pseudomonadati</taxon>
        <taxon>Bacteroidota</taxon>
        <taxon>Bacteroidia</taxon>
        <taxon>Bacteroidales</taxon>
        <taxon>Porphyromonadaceae</taxon>
        <taxon>Porphyromonas</taxon>
    </lineage>
</organism>
<dbReference type="AlphaFoldDB" id="A0A4Y8WPS2"/>
<dbReference type="InterPro" id="IPR033985">
    <property type="entry name" value="SusD-like_N"/>
</dbReference>
<dbReference type="Pfam" id="PF07980">
    <property type="entry name" value="SusD_RagB"/>
    <property type="match status" value="1"/>
</dbReference>